<evidence type="ECO:0000313" key="5">
    <source>
        <dbReference type="Proteomes" id="UP000316095"/>
    </source>
</evidence>
<dbReference type="Proteomes" id="UP000316095">
    <property type="component" value="Unassembled WGS sequence"/>
</dbReference>
<evidence type="ECO:0000313" key="4">
    <source>
        <dbReference type="EMBL" id="TWT60710.1"/>
    </source>
</evidence>
<name>A0A5C5XCL3_9PLAN</name>
<accession>A0A5C5XCL3</accession>
<feature type="domain" description="ASPIC/UnbV" evidence="3">
    <location>
        <begin position="503"/>
        <end position="569"/>
    </location>
</feature>
<keyword evidence="5" id="KW-1185">Reference proteome</keyword>
<dbReference type="EMBL" id="SJPG01000001">
    <property type="protein sequence ID" value="TWT60710.1"/>
    <property type="molecule type" value="Genomic_DNA"/>
</dbReference>
<feature type="signal peptide" evidence="2">
    <location>
        <begin position="1"/>
        <end position="35"/>
    </location>
</feature>
<evidence type="ECO:0000256" key="2">
    <source>
        <dbReference type="SAM" id="SignalP"/>
    </source>
</evidence>
<dbReference type="Gene3D" id="2.130.10.130">
    <property type="entry name" value="Integrin alpha, N-terminal"/>
    <property type="match status" value="2"/>
</dbReference>
<comment type="caution">
    <text evidence="4">The sequence shown here is derived from an EMBL/GenBank/DDBJ whole genome shotgun (WGS) entry which is preliminary data.</text>
</comment>
<reference evidence="4 5" key="1">
    <citation type="submission" date="2019-02" db="EMBL/GenBank/DDBJ databases">
        <title>Deep-cultivation of Planctomycetes and their phenomic and genomic characterization uncovers novel biology.</title>
        <authorList>
            <person name="Wiegand S."/>
            <person name="Jogler M."/>
            <person name="Boedeker C."/>
            <person name="Pinto D."/>
            <person name="Vollmers J."/>
            <person name="Rivas-Marin E."/>
            <person name="Kohn T."/>
            <person name="Peeters S.H."/>
            <person name="Heuer A."/>
            <person name="Rast P."/>
            <person name="Oberbeckmann S."/>
            <person name="Bunk B."/>
            <person name="Jeske O."/>
            <person name="Meyerdierks A."/>
            <person name="Storesund J.E."/>
            <person name="Kallscheuer N."/>
            <person name="Luecker S."/>
            <person name="Lage O.M."/>
            <person name="Pohl T."/>
            <person name="Merkel B.J."/>
            <person name="Hornburger P."/>
            <person name="Mueller R.-W."/>
            <person name="Bruemmer F."/>
            <person name="Labrenz M."/>
            <person name="Spormann A.M."/>
            <person name="Op Den Camp H."/>
            <person name="Overmann J."/>
            <person name="Amann R."/>
            <person name="Jetten M.S.M."/>
            <person name="Mascher T."/>
            <person name="Medema M.H."/>
            <person name="Devos D.P."/>
            <person name="Kaster A.-K."/>
            <person name="Ovreas L."/>
            <person name="Rohde M."/>
            <person name="Galperin M.Y."/>
            <person name="Jogler C."/>
        </authorList>
    </citation>
    <scope>NUCLEOTIDE SEQUENCE [LARGE SCALE GENOMIC DNA]</scope>
    <source>
        <strain evidence="4 5">Pan54</strain>
    </source>
</reference>
<dbReference type="InterPro" id="IPR027039">
    <property type="entry name" value="Crtac1"/>
</dbReference>
<dbReference type="InterPro" id="IPR028994">
    <property type="entry name" value="Integrin_alpha_N"/>
</dbReference>
<dbReference type="OrthoDB" id="5287961at2"/>
<dbReference type="InterPro" id="IPR011519">
    <property type="entry name" value="UnbV_ASPIC"/>
</dbReference>
<dbReference type="InterPro" id="IPR013517">
    <property type="entry name" value="FG-GAP"/>
</dbReference>
<protein>
    <submittedName>
        <fullName evidence="4">FG-GAP repeat protein</fullName>
    </submittedName>
</protein>
<keyword evidence="1 2" id="KW-0732">Signal</keyword>
<dbReference type="PANTHER" id="PTHR16026:SF0">
    <property type="entry name" value="CARTILAGE ACIDIC PROTEIN 1"/>
    <property type="match status" value="1"/>
</dbReference>
<dbReference type="Pfam" id="PF07593">
    <property type="entry name" value="UnbV_ASPIC"/>
    <property type="match status" value="1"/>
</dbReference>
<dbReference type="PANTHER" id="PTHR16026">
    <property type="entry name" value="CARTILAGE ACIDIC PROTEIN 1"/>
    <property type="match status" value="1"/>
</dbReference>
<evidence type="ECO:0000259" key="3">
    <source>
        <dbReference type="Pfam" id="PF07593"/>
    </source>
</evidence>
<sequence length="580" mass="64519" precursor="true">MFVFDIISRSLPYLSNRIRLLCWLCLLIFCTNTEAEDNDCEIRYRNVVAESAIDFVHNSPITQKKHLHLFMGSGTAWLDYDCDGWSDLFICQGQPWSNSENNFKSKNSPLDVSDRLYRNLGNGKFRDVTSDCGLINDGYSMGVCVGDYNNDGFPDLYVSRFEANQLYLNLGDGSFVDVTEPSGTSDDSYGAGCTWGDVDNDGLLDLFIVNYLQIEPQDYPLCKAEGGNGELFAGCHPRFLKGKQDILFRNQGNGRFEQVTKQSGLEVGDALQGLGVVAVDFDNDSDLDFYVANDSVPNQLWTNTGKGHFVEEGLLAGLGVNRSGIHEAGMGIAAGDYNGDGRCDVFVTNFFGETNTLYRNDDFYFTDVTSEERLSAVSLRRLGFGTNFLDADNDGWLDLFVANGHIHNHYAEIDRDEPYKQVPQLFRNLAGKGFTEISSRAGLYFAEPTLGRGSALADYDRDGRVDLAICQLNSPVALLHNETEGAGHYIALRLIGVKSNRNGIGARVSVETNERTNAFWKFNSSSYLSCDEAILHVGLREHEEIQNVIVSWPGGHQEIWSDLVIDNRYNLVEGRGKTIP</sequence>
<proteinExistence type="predicted"/>
<organism evidence="4 5">
    <name type="scientific">Rubinisphaera italica</name>
    <dbReference type="NCBI Taxonomy" id="2527969"/>
    <lineage>
        <taxon>Bacteria</taxon>
        <taxon>Pseudomonadati</taxon>
        <taxon>Planctomycetota</taxon>
        <taxon>Planctomycetia</taxon>
        <taxon>Planctomycetales</taxon>
        <taxon>Planctomycetaceae</taxon>
        <taxon>Rubinisphaera</taxon>
    </lineage>
</organism>
<dbReference type="Pfam" id="PF13517">
    <property type="entry name" value="FG-GAP_3"/>
    <property type="match status" value="3"/>
</dbReference>
<gene>
    <name evidence="4" type="ORF">Pan54_14370</name>
</gene>
<dbReference type="SUPFAM" id="SSF69318">
    <property type="entry name" value="Integrin alpha N-terminal domain"/>
    <property type="match status" value="1"/>
</dbReference>
<dbReference type="AlphaFoldDB" id="A0A5C5XCL3"/>
<feature type="chain" id="PRO_5022974746" evidence="2">
    <location>
        <begin position="36"/>
        <end position="580"/>
    </location>
</feature>
<evidence type="ECO:0000256" key="1">
    <source>
        <dbReference type="ARBA" id="ARBA00022729"/>
    </source>
</evidence>